<evidence type="ECO:0000256" key="2">
    <source>
        <dbReference type="ARBA" id="ARBA00022475"/>
    </source>
</evidence>
<gene>
    <name evidence="8" type="ORF">HINF_LOCUS4745</name>
    <name evidence="9" type="ORF">HINF_LOCUS70641</name>
</gene>
<dbReference type="Proteomes" id="UP001642409">
    <property type="component" value="Unassembled WGS sequence"/>
</dbReference>
<reference evidence="8" key="1">
    <citation type="submission" date="2023-06" db="EMBL/GenBank/DDBJ databases">
        <authorList>
            <person name="Kurt Z."/>
        </authorList>
    </citation>
    <scope>NUCLEOTIDE SEQUENCE</scope>
</reference>
<organism evidence="8">
    <name type="scientific">Hexamita inflata</name>
    <dbReference type="NCBI Taxonomy" id="28002"/>
    <lineage>
        <taxon>Eukaryota</taxon>
        <taxon>Metamonada</taxon>
        <taxon>Diplomonadida</taxon>
        <taxon>Hexamitidae</taxon>
        <taxon>Hexamitinae</taxon>
        <taxon>Hexamita</taxon>
    </lineage>
</organism>
<dbReference type="AlphaFoldDB" id="A0AA86ND85"/>
<evidence type="ECO:0008006" key="11">
    <source>
        <dbReference type="Google" id="ProtNLM"/>
    </source>
</evidence>
<evidence type="ECO:0000256" key="3">
    <source>
        <dbReference type="ARBA" id="ARBA00022692"/>
    </source>
</evidence>
<dbReference type="EMBL" id="CATOUU010000119">
    <property type="protein sequence ID" value="CAI9917100.1"/>
    <property type="molecule type" value="Genomic_DNA"/>
</dbReference>
<keyword evidence="5 7" id="KW-0472">Membrane</keyword>
<proteinExistence type="predicted"/>
<feature type="transmembrane region" description="Helical" evidence="7">
    <location>
        <begin position="279"/>
        <end position="296"/>
    </location>
</feature>
<evidence type="ECO:0000256" key="5">
    <source>
        <dbReference type="ARBA" id="ARBA00023136"/>
    </source>
</evidence>
<feature type="transmembrane region" description="Helical" evidence="7">
    <location>
        <begin position="216"/>
        <end position="235"/>
    </location>
</feature>
<sequence>MSVRSNSMESALSSQSFAENFEFNALIEPIPVLVPKYIMMQTADRLINPIAQLILIHLINYYMGYSTTSVVCAAYPIINFLSKAYSEIVINSMRPYILGHVNKKQITAANVYVAYMWLFFIIMYLIVCIPTGVLASKILSDQTTNTAVIAFYQTYIFGSIFSHGLQTLIQESLSIEKNIVDGAKFSLLKNSLQLLCTYMFFLIFSEKHVTTMPEKTVLITIAVIDVLSSFVSQIFPLSSYISKKSGNTLRIQPSRLFPIRSQIIWQFIKQLPIHTWPAIYLHLMNTLTVVVLHNWTFSSSEFTDISCIVFYVILLFIDLCQATNSAASEVLGYVIDTNVKATKYERVYKILTVGLVEVFAISVLNSVLVYLTQSVYVDLALNFFTQATIYQYAEAAKKLKLVPIISLLGTGRAFLEALQVSSKKKYITILITNIDYAYGITVFLMSFLRHKKVDFNEIIIYAHILRGCVGYIFLIPQINKHKKILLNMALDNGEGEEGERNHDHIELLPMEPMKPMDEDSSQTNKVISSNVIASSKSKSKEINTENSNVFSYKKSESVEK</sequence>
<keyword evidence="4 7" id="KW-1133">Transmembrane helix</keyword>
<evidence type="ECO:0000256" key="6">
    <source>
        <dbReference type="SAM" id="MobiDB-lite"/>
    </source>
</evidence>
<feature type="transmembrane region" description="Helical" evidence="7">
    <location>
        <begin position="185"/>
        <end position="204"/>
    </location>
</feature>
<dbReference type="EMBL" id="CAXDID020000532">
    <property type="protein sequence ID" value="CAL6100617.1"/>
    <property type="molecule type" value="Genomic_DNA"/>
</dbReference>
<dbReference type="PANTHER" id="PTHR43823:SF3">
    <property type="entry name" value="MULTIDRUG EXPORT PROTEIN MEPA"/>
    <property type="match status" value="1"/>
</dbReference>
<dbReference type="PANTHER" id="PTHR43823">
    <property type="entry name" value="SPORULATION PROTEIN YKVU"/>
    <property type="match status" value="1"/>
</dbReference>
<keyword evidence="2" id="KW-1003">Cell membrane</keyword>
<comment type="caution">
    <text evidence="8">The sequence shown here is derived from an EMBL/GenBank/DDBJ whole genome shotgun (WGS) entry which is preliminary data.</text>
</comment>
<keyword evidence="10" id="KW-1185">Reference proteome</keyword>
<dbReference type="GO" id="GO:0005886">
    <property type="term" value="C:plasma membrane"/>
    <property type="evidence" value="ECO:0007669"/>
    <property type="project" value="UniProtKB-SubCell"/>
</dbReference>
<feature type="transmembrane region" description="Helical" evidence="7">
    <location>
        <begin position="46"/>
        <end position="63"/>
    </location>
</feature>
<dbReference type="InterPro" id="IPR051327">
    <property type="entry name" value="MATE_MepA_subfamily"/>
</dbReference>
<evidence type="ECO:0000313" key="10">
    <source>
        <dbReference type="Proteomes" id="UP001642409"/>
    </source>
</evidence>
<reference evidence="9 10" key="2">
    <citation type="submission" date="2024-07" db="EMBL/GenBank/DDBJ databases">
        <authorList>
            <person name="Akdeniz Z."/>
        </authorList>
    </citation>
    <scope>NUCLEOTIDE SEQUENCE [LARGE SCALE GENOMIC DNA]</scope>
</reference>
<evidence type="ECO:0000313" key="8">
    <source>
        <dbReference type="EMBL" id="CAI9917100.1"/>
    </source>
</evidence>
<feature type="transmembrane region" description="Helical" evidence="7">
    <location>
        <begin position="427"/>
        <end position="446"/>
    </location>
</feature>
<evidence type="ECO:0000256" key="7">
    <source>
        <dbReference type="SAM" id="Phobius"/>
    </source>
</evidence>
<feature type="transmembrane region" description="Helical" evidence="7">
    <location>
        <begin position="112"/>
        <end position="135"/>
    </location>
</feature>
<evidence type="ECO:0000256" key="4">
    <source>
        <dbReference type="ARBA" id="ARBA00022989"/>
    </source>
</evidence>
<evidence type="ECO:0000313" key="9">
    <source>
        <dbReference type="EMBL" id="CAL6100617.1"/>
    </source>
</evidence>
<accession>A0AA86ND85</accession>
<evidence type="ECO:0000256" key="1">
    <source>
        <dbReference type="ARBA" id="ARBA00004651"/>
    </source>
</evidence>
<protein>
    <recommendedName>
        <fullName evidence="11">DinF protein</fullName>
    </recommendedName>
</protein>
<feature type="compositionally biased region" description="Low complexity" evidence="6">
    <location>
        <begin position="524"/>
        <end position="536"/>
    </location>
</feature>
<feature type="transmembrane region" description="Helical" evidence="7">
    <location>
        <begin position="347"/>
        <end position="368"/>
    </location>
</feature>
<feature type="region of interest" description="Disordered" evidence="6">
    <location>
        <begin position="512"/>
        <end position="560"/>
    </location>
</feature>
<feature type="transmembrane region" description="Helical" evidence="7">
    <location>
        <begin position="147"/>
        <end position="165"/>
    </location>
</feature>
<feature type="transmembrane region" description="Helical" evidence="7">
    <location>
        <begin position="308"/>
        <end position="327"/>
    </location>
</feature>
<name>A0AA86ND85_9EUKA</name>
<comment type="subcellular location">
    <subcellularLocation>
        <location evidence="1">Cell membrane</location>
        <topology evidence="1">Multi-pass membrane protein</topology>
    </subcellularLocation>
</comment>
<keyword evidence="3 7" id="KW-0812">Transmembrane</keyword>
<feature type="transmembrane region" description="Helical" evidence="7">
    <location>
        <begin position="458"/>
        <end position="478"/>
    </location>
</feature>